<dbReference type="GO" id="GO:0004499">
    <property type="term" value="F:N,N-dimethylaniline monooxygenase activity"/>
    <property type="evidence" value="ECO:0007669"/>
    <property type="project" value="InterPro"/>
</dbReference>
<dbReference type="Proteomes" id="UP000750502">
    <property type="component" value="Unassembled WGS sequence"/>
</dbReference>
<evidence type="ECO:0008006" key="7">
    <source>
        <dbReference type="Google" id="ProtNLM"/>
    </source>
</evidence>
<keyword evidence="4" id="KW-0560">Oxidoreductase</keyword>
<reference evidence="5" key="1">
    <citation type="journal article" date="2020" name="bioRxiv">
        <title>Historical genomics reveals the evolutionary mechanisms behind multiple outbreaks of the host-specific coffee wilt pathogen Fusarium xylarioides.</title>
        <authorList>
            <person name="Peck D."/>
            <person name="Nowell R.W."/>
            <person name="Flood J."/>
            <person name="Ryan M.J."/>
            <person name="Barraclough T.G."/>
        </authorList>
    </citation>
    <scope>NUCLEOTIDE SEQUENCE</scope>
    <source>
        <strain evidence="5">IMI 127659i</strain>
    </source>
</reference>
<comment type="caution">
    <text evidence="5">The sequence shown here is derived from an EMBL/GenBank/DDBJ whole genome shotgun (WGS) entry which is preliminary data.</text>
</comment>
<dbReference type="AlphaFoldDB" id="A0A9P7HPD6"/>
<dbReference type="Gene3D" id="3.50.50.60">
    <property type="entry name" value="FAD/NAD(P)-binding domain"/>
    <property type="match status" value="4"/>
</dbReference>
<dbReference type="PANTHER" id="PTHR42877:SF4">
    <property type="entry name" value="FAD_NAD(P)-BINDING DOMAIN-CONTAINING PROTEIN-RELATED"/>
    <property type="match status" value="1"/>
</dbReference>
<evidence type="ECO:0000256" key="4">
    <source>
        <dbReference type="ARBA" id="ARBA00023002"/>
    </source>
</evidence>
<keyword evidence="3" id="KW-0274">FAD</keyword>
<evidence type="ECO:0000256" key="1">
    <source>
        <dbReference type="ARBA" id="ARBA00010139"/>
    </source>
</evidence>
<keyword evidence="2" id="KW-0285">Flavoprotein</keyword>
<dbReference type="SUPFAM" id="SSF51905">
    <property type="entry name" value="FAD/NAD(P)-binding domain"/>
    <property type="match status" value="1"/>
</dbReference>
<dbReference type="GO" id="GO:0050660">
    <property type="term" value="F:flavin adenine dinucleotide binding"/>
    <property type="evidence" value="ECO:0007669"/>
    <property type="project" value="InterPro"/>
</dbReference>
<dbReference type="Pfam" id="PF00743">
    <property type="entry name" value="FMO-like"/>
    <property type="match status" value="1"/>
</dbReference>
<dbReference type="InterPro" id="IPR051209">
    <property type="entry name" value="FAD-bind_Monooxygenase_sf"/>
</dbReference>
<name>A0A9P7HPD6_9HYPO</name>
<protein>
    <recommendedName>
        <fullName evidence="7">Monooxygenase</fullName>
    </recommendedName>
</protein>
<evidence type="ECO:0000313" key="5">
    <source>
        <dbReference type="EMBL" id="KAG5764231.1"/>
    </source>
</evidence>
<evidence type="ECO:0000256" key="3">
    <source>
        <dbReference type="ARBA" id="ARBA00022827"/>
    </source>
</evidence>
<reference evidence="5" key="2">
    <citation type="submission" date="2020-10" db="EMBL/GenBank/DDBJ databases">
        <authorList>
            <person name="Peck L.D."/>
            <person name="Nowell R.W."/>
            <person name="Flood J."/>
            <person name="Ryan M.J."/>
            <person name="Barraclough T.G."/>
        </authorList>
    </citation>
    <scope>NUCLEOTIDE SEQUENCE</scope>
    <source>
        <strain evidence="5">IMI 127659i</strain>
    </source>
</reference>
<evidence type="ECO:0000313" key="6">
    <source>
        <dbReference type="Proteomes" id="UP000750502"/>
    </source>
</evidence>
<dbReference type="EMBL" id="JADFTT010000260">
    <property type="protein sequence ID" value="KAG5764231.1"/>
    <property type="molecule type" value="Genomic_DNA"/>
</dbReference>
<gene>
    <name evidence="5" type="ORF">H9Q72_007689</name>
</gene>
<dbReference type="InterPro" id="IPR036188">
    <property type="entry name" value="FAD/NAD-bd_sf"/>
</dbReference>
<dbReference type="PANTHER" id="PTHR42877">
    <property type="entry name" value="L-ORNITHINE N(5)-MONOOXYGENASE-RELATED"/>
    <property type="match status" value="1"/>
</dbReference>
<keyword evidence="6" id="KW-1185">Reference proteome</keyword>
<dbReference type="GO" id="GO:0050661">
    <property type="term" value="F:NADP binding"/>
    <property type="evidence" value="ECO:0007669"/>
    <property type="project" value="InterPro"/>
</dbReference>
<proteinExistence type="inferred from homology"/>
<dbReference type="InterPro" id="IPR020946">
    <property type="entry name" value="Flavin_mOase-like"/>
</dbReference>
<organism evidence="5 6">
    <name type="scientific">Fusarium xylarioides</name>
    <dbReference type="NCBI Taxonomy" id="221167"/>
    <lineage>
        <taxon>Eukaryota</taxon>
        <taxon>Fungi</taxon>
        <taxon>Dikarya</taxon>
        <taxon>Ascomycota</taxon>
        <taxon>Pezizomycotina</taxon>
        <taxon>Sordariomycetes</taxon>
        <taxon>Hypocreomycetidae</taxon>
        <taxon>Hypocreales</taxon>
        <taxon>Nectriaceae</taxon>
        <taxon>Fusarium</taxon>
        <taxon>Fusarium fujikuroi species complex</taxon>
    </lineage>
</organism>
<comment type="similarity">
    <text evidence="1">Belongs to the FAD-binding monooxygenase family.</text>
</comment>
<evidence type="ECO:0000256" key="2">
    <source>
        <dbReference type="ARBA" id="ARBA00022630"/>
    </source>
</evidence>
<dbReference type="OrthoDB" id="74360at2759"/>
<accession>A0A9P7HPD6</accession>
<sequence>MSAPNVIIIGGGAAAIAMAHTLKHKLGFNNFEELGGTWRVNTYPGCGSDVPIHLYSFSFNLNPDWTQALADQEEILRCRSCSVSPLTPYIFPCTLRFYPLTHAAADIENTVDKFSLRSHFRFKVECTGAEWVDGSWHVHFLDTYTGEKFTKQCTILLSAVGGFSIPRQSKFPGMDKYKGRTFHTAEWDHTFGWRNKKVAVIGNGCSAAQVVPSIAPGVKKLVQYARSPQWYHPRPNRVFSSFEKFCFRYVPLYQRYHRLDLFLQTDDLASVYGPEEKQIKKRLATEAEARSYILSEAPKKYHHFIVPDFPLGCKRRIYDPGYLAALRRDNVELLPEGIQEFTETGLISEKGKPEDFDAVILATGFNVSSFLAPMNIIGKTGEELQDQWSNRRGAQAYMGTFVHNNPNFAILFGPNTFPAFNSVIYAIEVQVDYITSVFVKPIIDGYTHVVEVKEDAEEGFIQNLDRVLGETVFSAGCSNWYINKAGRNSAAWPGEAATFWKATYFPTWSHFLWTGCSSFWMLRKAWRHLKTTSLLSWLALLAGTWYTMSQGLLAGPFETLVRPFKA</sequence>